<evidence type="ECO:0000313" key="2">
    <source>
        <dbReference type="Proteomes" id="UP001085076"/>
    </source>
</evidence>
<dbReference type="Pfam" id="PF12527">
    <property type="entry name" value="DUF3727"/>
    <property type="match status" value="1"/>
</dbReference>
<dbReference type="PANTHER" id="PTHR36061:SF3">
    <property type="entry name" value="OS04G0692200 PROTEIN"/>
    <property type="match status" value="1"/>
</dbReference>
<dbReference type="AlphaFoldDB" id="A0A9D5BTQ6"/>
<dbReference type="InterPro" id="IPR022203">
    <property type="entry name" value="DUF3727"/>
</dbReference>
<sequence length="119" mass="12901">MHLVINNGEDIDGLPGEGVEITCFHLDRAHYMFYTSSDPLLFVAVKDKIGQLQIVDDSRNKITRGPEAHLKTAGRGAQVVRFRRCDPSKLSSSFNSGLRRYVEDGGALRGRGGAPASGG</sequence>
<dbReference type="OrthoDB" id="1675690at2759"/>
<name>A0A9D5BTQ6_9LILI</name>
<proteinExistence type="predicted"/>
<accession>A0A9D5BTQ6</accession>
<keyword evidence="2" id="KW-1185">Reference proteome</keyword>
<dbReference type="Proteomes" id="UP001085076">
    <property type="component" value="Unassembled WGS sequence"/>
</dbReference>
<reference evidence="1 2" key="1">
    <citation type="journal article" date="2022" name="Hortic Res">
        <title>The genome of Dioscorea zingiberensis sheds light on the biosynthesis, origin and evolution of the medicinally important diosgenin saponins.</title>
        <authorList>
            <person name="Li Y."/>
            <person name="Tan C."/>
            <person name="Li Z."/>
            <person name="Guo J."/>
            <person name="Li S."/>
            <person name="Chen X."/>
            <person name="Wang C."/>
            <person name="Dai X."/>
            <person name="Yang H."/>
            <person name="Song W."/>
            <person name="Hou L."/>
            <person name="Xu J."/>
            <person name="Tong Z."/>
            <person name="Xu A."/>
            <person name="Yuan X."/>
            <person name="Wang W."/>
            <person name="Yang Q."/>
            <person name="Chen L."/>
            <person name="Sun Z."/>
            <person name="Wang K."/>
            <person name="Pan B."/>
            <person name="Chen J."/>
            <person name="Bao Y."/>
            <person name="Liu F."/>
            <person name="Qi X."/>
            <person name="Gang D.R."/>
            <person name="Wen J."/>
            <person name="Li J."/>
        </authorList>
    </citation>
    <scope>NUCLEOTIDE SEQUENCE [LARGE SCALE GENOMIC DNA]</scope>
    <source>
        <strain evidence="1">Dzin_1.0</strain>
    </source>
</reference>
<dbReference type="PANTHER" id="PTHR36061">
    <property type="match status" value="1"/>
</dbReference>
<protein>
    <submittedName>
        <fullName evidence="1">Uncharacterized protein</fullName>
    </submittedName>
</protein>
<comment type="caution">
    <text evidence="1">The sequence shown here is derived from an EMBL/GenBank/DDBJ whole genome shotgun (WGS) entry which is preliminary data.</text>
</comment>
<dbReference type="EMBL" id="JAGGNH010000080">
    <property type="protein sequence ID" value="KAJ0960446.1"/>
    <property type="molecule type" value="Genomic_DNA"/>
</dbReference>
<evidence type="ECO:0000313" key="1">
    <source>
        <dbReference type="EMBL" id="KAJ0960446.1"/>
    </source>
</evidence>
<gene>
    <name evidence="1" type="ORF">J5N97_001728</name>
</gene>
<organism evidence="1 2">
    <name type="scientific">Dioscorea zingiberensis</name>
    <dbReference type="NCBI Taxonomy" id="325984"/>
    <lineage>
        <taxon>Eukaryota</taxon>
        <taxon>Viridiplantae</taxon>
        <taxon>Streptophyta</taxon>
        <taxon>Embryophyta</taxon>
        <taxon>Tracheophyta</taxon>
        <taxon>Spermatophyta</taxon>
        <taxon>Magnoliopsida</taxon>
        <taxon>Liliopsida</taxon>
        <taxon>Dioscoreales</taxon>
        <taxon>Dioscoreaceae</taxon>
        <taxon>Dioscorea</taxon>
    </lineage>
</organism>